<reference evidence="1 2" key="1">
    <citation type="journal article" date="2015" name="Nature">
        <title>rRNA introns, odd ribosomes, and small enigmatic genomes across a large radiation of phyla.</title>
        <authorList>
            <person name="Brown C.T."/>
            <person name="Hug L.A."/>
            <person name="Thomas B.C."/>
            <person name="Sharon I."/>
            <person name="Castelle C.J."/>
            <person name="Singh A."/>
            <person name="Wilkins M.J."/>
            <person name="Williams K.H."/>
            <person name="Banfield J.F."/>
        </authorList>
    </citation>
    <scope>NUCLEOTIDE SEQUENCE [LARGE SCALE GENOMIC DNA]</scope>
</reference>
<organism evidence="1 2">
    <name type="scientific">candidate division WS6 bacterium GW2011_GWF2_39_15</name>
    <dbReference type="NCBI Taxonomy" id="1619100"/>
    <lineage>
        <taxon>Bacteria</taxon>
        <taxon>Candidatus Dojkabacteria</taxon>
    </lineage>
</organism>
<dbReference type="Proteomes" id="UP000034799">
    <property type="component" value="Unassembled WGS sequence"/>
</dbReference>
<comment type="caution">
    <text evidence="1">The sequence shown here is derived from an EMBL/GenBank/DDBJ whole genome shotgun (WGS) entry which is preliminary data.</text>
</comment>
<sequence length="142" mass="16278">MKPKHKLPESYTPLDSQKKQAISLLNAGGNLEVKNLLDNHENGSITFYDGGTGFDRGFIAVIKDQSGQEQYRVIYQEDVSPGRGFFNKDCVTVYKYGEGGDQTLIDPETRNYGLRNFYKEIYTNSYHTGTQDLYYKDSFIKY</sequence>
<name>A0A0G0MRL6_9BACT</name>
<protein>
    <submittedName>
        <fullName evidence="1">Uncharacterized protein</fullName>
    </submittedName>
</protein>
<dbReference type="AlphaFoldDB" id="A0A0G0MRL6"/>
<accession>A0A0G0MRL6</accession>
<dbReference type="STRING" id="1619100.UT34_C0002G0315"/>
<gene>
    <name evidence="1" type="ORF">UT34_C0002G0315</name>
</gene>
<proteinExistence type="predicted"/>
<evidence type="ECO:0000313" key="1">
    <source>
        <dbReference type="EMBL" id="KKR05808.1"/>
    </source>
</evidence>
<evidence type="ECO:0000313" key="2">
    <source>
        <dbReference type="Proteomes" id="UP000034799"/>
    </source>
</evidence>
<dbReference type="EMBL" id="LBWK01000002">
    <property type="protein sequence ID" value="KKR05808.1"/>
    <property type="molecule type" value="Genomic_DNA"/>
</dbReference>